<evidence type="ECO:0000259" key="2">
    <source>
        <dbReference type="Pfam" id="PF13470"/>
    </source>
</evidence>
<dbReference type="RefSeq" id="WP_124224174.1">
    <property type="nucleotide sequence ID" value="NZ_RKQL01000008.1"/>
</dbReference>
<evidence type="ECO:0000256" key="1">
    <source>
        <dbReference type="SAM" id="MobiDB-lite"/>
    </source>
</evidence>
<evidence type="ECO:0000313" key="4">
    <source>
        <dbReference type="Proteomes" id="UP000272193"/>
    </source>
</evidence>
<reference evidence="3 4" key="1">
    <citation type="submission" date="2018-11" db="EMBL/GenBank/DDBJ databases">
        <title>Genomic Encyclopedia of Type Strains, Phase IV (KMG-IV): sequencing the most valuable type-strain genomes for metagenomic binning, comparative biology and taxonomic classification.</title>
        <authorList>
            <person name="Goeker M."/>
        </authorList>
    </citation>
    <scope>NUCLEOTIDE SEQUENCE [LARGE SCALE GENOMIC DNA]</scope>
    <source>
        <strain evidence="3 4">DSM 101684</strain>
    </source>
</reference>
<feature type="domain" description="PIN" evidence="2">
    <location>
        <begin position="10"/>
        <end position="119"/>
    </location>
</feature>
<organism evidence="3 4">
    <name type="scientific">Tibeticola sediminis</name>
    <dbReference type="NCBI Taxonomy" id="1917811"/>
    <lineage>
        <taxon>Bacteria</taxon>
        <taxon>Pseudomonadati</taxon>
        <taxon>Pseudomonadota</taxon>
        <taxon>Betaproteobacteria</taxon>
        <taxon>Burkholderiales</taxon>
        <taxon>Comamonadaceae</taxon>
        <taxon>Tibeticola</taxon>
    </lineage>
</organism>
<dbReference type="PANTHER" id="PTHR34610">
    <property type="entry name" value="SSL7007 PROTEIN"/>
    <property type="match status" value="1"/>
</dbReference>
<dbReference type="OrthoDB" id="9802272at2"/>
<dbReference type="Pfam" id="PF13470">
    <property type="entry name" value="PIN_3"/>
    <property type="match status" value="1"/>
</dbReference>
<proteinExistence type="predicted"/>
<dbReference type="AlphaFoldDB" id="A0A3N4ULF4"/>
<name>A0A3N4ULF4_9BURK</name>
<feature type="region of interest" description="Disordered" evidence="1">
    <location>
        <begin position="142"/>
        <end position="162"/>
    </location>
</feature>
<dbReference type="EMBL" id="RKQL01000008">
    <property type="protein sequence ID" value="RPE62840.1"/>
    <property type="molecule type" value="Genomic_DNA"/>
</dbReference>
<dbReference type="SUPFAM" id="SSF88723">
    <property type="entry name" value="PIN domain-like"/>
    <property type="match status" value="1"/>
</dbReference>
<keyword evidence="4" id="KW-1185">Reference proteome</keyword>
<dbReference type="Proteomes" id="UP000272193">
    <property type="component" value="Unassembled WGS sequence"/>
</dbReference>
<protein>
    <submittedName>
        <fullName evidence="3">Putative nucleic acid-binding protein</fullName>
    </submittedName>
</protein>
<dbReference type="PANTHER" id="PTHR34610:SF3">
    <property type="entry name" value="SSL7007 PROTEIN"/>
    <property type="match status" value="1"/>
</dbReference>
<dbReference type="InterPro" id="IPR002850">
    <property type="entry name" value="PIN_toxin-like"/>
</dbReference>
<dbReference type="InterPro" id="IPR002716">
    <property type="entry name" value="PIN_dom"/>
</dbReference>
<comment type="caution">
    <text evidence="3">The sequence shown here is derived from an EMBL/GenBank/DDBJ whole genome shotgun (WGS) entry which is preliminary data.</text>
</comment>
<evidence type="ECO:0000313" key="3">
    <source>
        <dbReference type="EMBL" id="RPE62840.1"/>
    </source>
</evidence>
<dbReference type="InterPro" id="IPR029060">
    <property type="entry name" value="PIN-like_dom_sf"/>
</dbReference>
<sequence length="162" mass="17783">MNEAYAGRALVLDTNIALDLLLFADPAAEPLARALEAGRHVWLATPAMREEFRRVLDYPQIVPRRRFHGLEAATLLERYDAASHSVAPAPRAPVVCRDADDQKFIDLAVAYRAVLLSKDRAVLATRRRLVAHGVRAARDYTAGFPEPAPTLSPPPLAERGPA</sequence>
<accession>A0A3N4ULF4</accession>
<feature type="compositionally biased region" description="Pro residues" evidence="1">
    <location>
        <begin position="146"/>
        <end position="156"/>
    </location>
</feature>
<gene>
    <name evidence="3" type="ORF">EDC62_2539</name>
</gene>